<keyword evidence="2" id="KW-1185">Reference proteome</keyword>
<evidence type="ECO:0000313" key="2">
    <source>
        <dbReference type="Proteomes" id="UP001500683"/>
    </source>
</evidence>
<proteinExistence type="predicted"/>
<reference evidence="2" key="1">
    <citation type="journal article" date="2019" name="Int. J. Syst. Evol. Microbiol.">
        <title>The Global Catalogue of Microorganisms (GCM) 10K type strain sequencing project: providing services to taxonomists for standard genome sequencing and annotation.</title>
        <authorList>
            <consortium name="The Broad Institute Genomics Platform"/>
            <consortium name="The Broad Institute Genome Sequencing Center for Infectious Disease"/>
            <person name="Wu L."/>
            <person name="Ma J."/>
        </authorList>
    </citation>
    <scope>NUCLEOTIDE SEQUENCE [LARGE SCALE GENOMIC DNA]</scope>
    <source>
        <strain evidence="2">JCM 16702</strain>
    </source>
</reference>
<gene>
    <name evidence="1" type="ORF">GCM10022214_47680</name>
</gene>
<sequence>MTGHPAYREVGEDSATVRIHRRGPYDPAAFAVASHEDDARPYGAYAPAEGLPSHVRGVRLRA</sequence>
<evidence type="ECO:0000313" key="1">
    <source>
        <dbReference type="EMBL" id="GAA4082814.1"/>
    </source>
</evidence>
<dbReference type="Proteomes" id="UP001500683">
    <property type="component" value="Unassembled WGS sequence"/>
</dbReference>
<organism evidence="1 2">
    <name type="scientific">Actinomadura miaoliensis</name>
    <dbReference type="NCBI Taxonomy" id="430685"/>
    <lineage>
        <taxon>Bacteria</taxon>
        <taxon>Bacillati</taxon>
        <taxon>Actinomycetota</taxon>
        <taxon>Actinomycetes</taxon>
        <taxon>Streptosporangiales</taxon>
        <taxon>Thermomonosporaceae</taxon>
        <taxon>Actinomadura</taxon>
    </lineage>
</organism>
<dbReference type="EMBL" id="BAAAZG010000035">
    <property type="protein sequence ID" value="GAA4082814.1"/>
    <property type="molecule type" value="Genomic_DNA"/>
</dbReference>
<name>A0ABP7W791_9ACTN</name>
<accession>A0ABP7W791</accession>
<comment type="caution">
    <text evidence="1">The sequence shown here is derived from an EMBL/GenBank/DDBJ whole genome shotgun (WGS) entry which is preliminary data.</text>
</comment>
<protein>
    <submittedName>
        <fullName evidence="1">Uncharacterized protein</fullName>
    </submittedName>
</protein>